<dbReference type="EMBL" id="JBBLXS010000097">
    <property type="protein sequence ID" value="MEK0185146.1"/>
    <property type="molecule type" value="Genomic_DNA"/>
</dbReference>
<name>A0ABU8YLJ9_9CYAN</name>
<feature type="compositionally biased region" description="Polar residues" evidence="1">
    <location>
        <begin position="46"/>
        <end position="72"/>
    </location>
</feature>
<evidence type="ECO:0000313" key="2">
    <source>
        <dbReference type="EMBL" id="MEK0185146.1"/>
    </source>
</evidence>
<evidence type="ECO:0000256" key="1">
    <source>
        <dbReference type="SAM" id="MobiDB-lite"/>
    </source>
</evidence>
<dbReference type="RefSeq" id="WP_340518771.1">
    <property type="nucleotide sequence ID" value="NZ_JBBLXS010000097.1"/>
</dbReference>
<dbReference type="PANTHER" id="PTHR35996:SF1">
    <property type="entry name" value="OS04G0528100 PROTEIN"/>
    <property type="match status" value="1"/>
</dbReference>
<dbReference type="InterPro" id="IPR040278">
    <property type="entry name" value="UPF0426"/>
</dbReference>
<sequence length="72" mass="7811">MFLDELIPVVKELFQQPIAFTGGFVSGLLRLNLQEDPVKSWIDEQAGSTSYTPPASETTNPSSNGPQSISID</sequence>
<protein>
    <submittedName>
        <fullName evidence="2">Uncharacterized protein</fullName>
    </submittedName>
</protein>
<comment type="caution">
    <text evidence="2">The sequence shown here is derived from an EMBL/GenBank/DDBJ whole genome shotgun (WGS) entry which is preliminary data.</text>
</comment>
<dbReference type="Proteomes" id="UP001384579">
    <property type="component" value="Unassembled WGS sequence"/>
</dbReference>
<dbReference type="PANTHER" id="PTHR35996">
    <property type="entry name" value="OSJNBA0038O10.25 PROTEIN"/>
    <property type="match status" value="1"/>
</dbReference>
<reference evidence="2 3" key="1">
    <citation type="journal article" date="2020" name="Harmful Algae">
        <title>Molecular and morphological characterization of a novel dihydroanatoxin-a producing Microcoleus species (cyanobacteria) from the Russian River, California, USA.</title>
        <authorList>
            <person name="Conklin K.Y."/>
            <person name="Stancheva R."/>
            <person name="Otten T.G."/>
            <person name="Fadness R."/>
            <person name="Boyer G.L."/>
            <person name="Read B."/>
            <person name="Zhang X."/>
            <person name="Sheath R.G."/>
        </authorList>
    </citation>
    <scope>NUCLEOTIDE SEQUENCE [LARGE SCALE GENOMIC DNA]</scope>
    <source>
        <strain evidence="2 3">PTRS2</strain>
    </source>
</reference>
<dbReference type="Pfam" id="PF26369">
    <property type="entry name" value="UPF0426"/>
    <property type="match status" value="1"/>
</dbReference>
<gene>
    <name evidence="2" type="ORF">WMG39_09770</name>
</gene>
<evidence type="ECO:0000313" key="3">
    <source>
        <dbReference type="Proteomes" id="UP001384579"/>
    </source>
</evidence>
<proteinExistence type="predicted"/>
<feature type="region of interest" description="Disordered" evidence="1">
    <location>
        <begin position="44"/>
        <end position="72"/>
    </location>
</feature>
<accession>A0ABU8YLJ9</accession>
<keyword evidence="3" id="KW-1185">Reference proteome</keyword>
<organism evidence="2 3">
    <name type="scientific">Microcoleus anatoxicus PTRS2</name>
    <dbReference type="NCBI Taxonomy" id="2705321"/>
    <lineage>
        <taxon>Bacteria</taxon>
        <taxon>Bacillati</taxon>
        <taxon>Cyanobacteriota</taxon>
        <taxon>Cyanophyceae</taxon>
        <taxon>Oscillatoriophycideae</taxon>
        <taxon>Oscillatoriales</taxon>
        <taxon>Microcoleaceae</taxon>
        <taxon>Microcoleus</taxon>
        <taxon>Microcoleus anatoxicus</taxon>
    </lineage>
</organism>